<protein>
    <submittedName>
        <fullName evidence="4">Transmembrane protein, putative</fullName>
    </submittedName>
</protein>
<reference evidence="5" key="1">
    <citation type="journal article" date="2006" name="PLoS Biol.">
        <title>Macronuclear genome sequence of the ciliate Tetrahymena thermophila, a model eukaryote.</title>
        <authorList>
            <person name="Eisen J.A."/>
            <person name="Coyne R.S."/>
            <person name="Wu M."/>
            <person name="Wu D."/>
            <person name="Thiagarajan M."/>
            <person name="Wortman J.R."/>
            <person name="Badger J.H."/>
            <person name="Ren Q."/>
            <person name="Amedeo P."/>
            <person name="Jones K.M."/>
            <person name="Tallon L.J."/>
            <person name="Delcher A.L."/>
            <person name="Salzberg S.L."/>
            <person name="Silva J.C."/>
            <person name="Haas B.J."/>
            <person name="Majoros W.H."/>
            <person name="Farzad M."/>
            <person name="Carlton J.M."/>
            <person name="Smith R.K. Jr."/>
            <person name="Garg J."/>
            <person name="Pearlman R.E."/>
            <person name="Karrer K.M."/>
            <person name="Sun L."/>
            <person name="Manning G."/>
            <person name="Elde N.C."/>
            <person name="Turkewitz A.P."/>
            <person name="Asai D.J."/>
            <person name="Wilkes D.E."/>
            <person name="Wang Y."/>
            <person name="Cai H."/>
            <person name="Collins K."/>
            <person name="Stewart B.A."/>
            <person name="Lee S.R."/>
            <person name="Wilamowska K."/>
            <person name="Weinberg Z."/>
            <person name="Ruzzo W.L."/>
            <person name="Wloga D."/>
            <person name="Gaertig J."/>
            <person name="Frankel J."/>
            <person name="Tsao C.-C."/>
            <person name="Gorovsky M.A."/>
            <person name="Keeling P.J."/>
            <person name="Waller R.F."/>
            <person name="Patron N.J."/>
            <person name="Cherry J.M."/>
            <person name="Stover N.A."/>
            <person name="Krieger C.J."/>
            <person name="del Toro C."/>
            <person name="Ryder H.F."/>
            <person name="Williamson S.C."/>
            <person name="Barbeau R.A."/>
            <person name="Hamilton E.P."/>
            <person name="Orias E."/>
        </authorList>
    </citation>
    <scope>NUCLEOTIDE SEQUENCE [LARGE SCALE GENOMIC DNA]</scope>
    <source>
        <strain evidence="5">SB210</strain>
    </source>
</reference>
<dbReference type="EMBL" id="GG662530">
    <property type="protein sequence ID" value="EWS72548.1"/>
    <property type="molecule type" value="Genomic_DNA"/>
</dbReference>
<dbReference type="InParanoid" id="W7X7Z6"/>
<keyword evidence="3 4" id="KW-0812">Transmembrane</keyword>
<dbReference type="KEGG" id="tet:TTHERM_001044677"/>
<dbReference type="GO" id="GO:0005634">
    <property type="term" value="C:nucleus"/>
    <property type="evidence" value="ECO:0007669"/>
    <property type="project" value="TreeGrafter"/>
</dbReference>
<keyword evidence="3" id="KW-1133">Transmembrane helix</keyword>
<dbReference type="GeneID" id="24441531"/>
<proteinExistence type="predicted"/>
<keyword evidence="1" id="KW-0175">Coiled coil</keyword>
<feature type="transmembrane region" description="Helical" evidence="3">
    <location>
        <begin position="1663"/>
        <end position="1681"/>
    </location>
</feature>
<feature type="compositionally biased region" description="Polar residues" evidence="2">
    <location>
        <begin position="2065"/>
        <end position="2076"/>
    </location>
</feature>
<feature type="transmembrane region" description="Helical" evidence="3">
    <location>
        <begin position="312"/>
        <end position="335"/>
    </location>
</feature>
<dbReference type="GO" id="GO:0007131">
    <property type="term" value="P:reciprocal meiotic recombination"/>
    <property type="evidence" value="ECO:0007669"/>
    <property type="project" value="TreeGrafter"/>
</dbReference>
<feature type="transmembrane region" description="Helical" evidence="3">
    <location>
        <begin position="844"/>
        <end position="864"/>
    </location>
</feature>
<evidence type="ECO:0000313" key="5">
    <source>
        <dbReference type="Proteomes" id="UP000009168"/>
    </source>
</evidence>
<gene>
    <name evidence="4" type="ORF">TTHERM_001044677</name>
</gene>
<evidence type="ECO:0000313" key="4">
    <source>
        <dbReference type="EMBL" id="EWS72548.1"/>
    </source>
</evidence>
<dbReference type="RefSeq" id="XP_012654928.1">
    <property type="nucleotide sequence ID" value="XM_012799474.1"/>
</dbReference>
<evidence type="ECO:0000256" key="2">
    <source>
        <dbReference type="SAM" id="MobiDB-lite"/>
    </source>
</evidence>
<dbReference type="OrthoDB" id="298603at2759"/>
<evidence type="ECO:0000256" key="3">
    <source>
        <dbReference type="SAM" id="Phobius"/>
    </source>
</evidence>
<feature type="transmembrane region" description="Helical" evidence="3">
    <location>
        <begin position="27"/>
        <end position="46"/>
    </location>
</feature>
<sequence>MSLLFLDMFGIGIGLRYMNKHEYQTCFGVGVTIIIGCILAIQIFLIGQEVIFKTNPEVVYAERFVASPARFNITRKTLNFAFGAQFPGNFSQFIDETIYTVDANQVTMEKKYNQSSGEYYQEWKTLPIGIHPCTSNDFEIQDSIDYFNKLAGVSNMYCLDYDSQNLFIEGNFDQDQFGIIQINFKMCQGKPYCRNTDEIQQALTNSYIALYTNDLIVNPKNINPFSIISRDMYWSTNPIYPKDTSLYFRNIYFETDNGLIFQDIEVQKQTQLSYTYEQVIFGETDYFFSMTLRFEKAKESIYHRKYKKLESILAEIGGIAKALAMIGFIICVPINQLKLYNKLSNSVFKYSKNTHQKHEENQSPNQKLDGQTIIQIMQAKNEQNNKYKLVDLKNQSVDQIQTQKQLDDLNQTLNNQTLTNIPQSIGQICKNQILSQNNIKGLQTETKVRSEVLFKPINQSNIKSNVISGRQFKVEPLDITHLQHKKNQFQDVSEFNLVKISKQANKANQNNQKRLQNEKELQIIKDQCSLKDTEIHKIDDEFKELFTLDNPQSQNDEKLQLKWSDYLRYYLWPFGSFAKKKKQIDYSVEKIYQHLDIIYIVKKLLEFEKVKQVLLNDDQRKLIQFFPKPLIDVEDISQEKEQEKKIRQSQKQLQKLKQKKQKINLLNDLQIDEKQRAQEAVQSLQNIIKQQYLSEVDKKIIEMLDDSIFQNICGNYEWFKQQQNPQEMKLIKQIDQDNTQTLSNQNINKLDSNDSQVQKIQNEQKDFQSYLSKSQDTSFDKQMPSEGRKSQEFTSLPQIKMQVMNKGFLILYSQLIIMSLLFLDMFGIGIGLRYINKNQYQTCFGVGVTIIIGCILAVQIFLIGQEVIFKTNPEVIYAERFVASPARFNITRKTLNLAFGAQFPGNFSQFIDESIYTVNANQINMQKKYNQSSGEYYQEWNTLPIGIHPCTSNDFEEQDSIDYFNKLVGVQNMYCLDYESQNLFIEGNFDQDQFGYIQIKFKICQGKPYCKNTDEIQKALINSYIALYTNDVIVNPKNVNPFSIISRDMYWSTNPIYPKDTSLYYRNIYFETDNGLIFQDIEVQKQTQLSYTYEQVIFGETDYFFSMILRFEKAKESIYHRQYKKIQSILAEIGGIAKALAMIGFIICVPINQLKLYNKLSNSVFKYSNNTHQKHEENQFPNQKVDGQTIIQIMQAKNEQSYKYKLADLKNQSIDQIQTQKQIEDLNQTLNNQTLTNIPQSIGQICKNQILSQKNIKGLQTETKVRSEIHFKPINQQNIKSNIISGRQFKVEPLDNSHLQHNKSQFQDVSDFNLFKISKQTNKVNLNLTQNNQKRFQNEKDLQISKDQFSLKNIETHKIDEEFKELFTLDNSQKQNDEKLQLKWSDYIRYYLWPFGSFAKKKKQIDYSVEKIYQHLDIIYIVKKLLEFEKVKQILLNDDQRKLIQFFPKPLIDVEEIKQEKMQEKKIRQSQKLKQKKQKVNLLNDLQIDEDQRAQEALQSLQNIIKQQYLSEVDKKIIEMLDDSIFQNICGNQEWFKQQQNTQEMKLIKQIDQDNTQTLSNQNINKLDSNDSQVQKIQNEQKDFQSYLSKSLDTSFDKQMPSEGRKSQEFTSLPQIKIESNYQKYQLKAAAGRRMINIFSKLDFYGVGLSLRYNEDQYFQTKFGGVITLIVAFLIGVQFIFSIKEVIDKKNPEVIQSEQYNPNPERFDMKYDTFNFCIGVQHSGNYSHYIDESVYEVIAKQQIMQRVFNNSTQLYEQKYIFIDIPMKPCTHSSFGIEETQDYFQKLPGVNRMYCLDNAQQDLFIQGNYDQNESGIVTITFQKCSNKAYCRQEDEIDKILTHSFVAFYSTDVIIDSKQYDAFQTIGRDLFWNISPTVAKDAYIFYRNIYIQNNEGFFFSEVNQQSTTTFSYQQEQIIFDESSYFFTLQLRNEKQKQTLIQRNYKKIDRLLAEIGGIAKALVMVGWVICIPLNRLMLNEKLMNDLFNFQQKRDLKLKKKKQQKTQDQNSDSKKQMQYLYNDAKIKIDKDNNAQDCNNKIQNLQKQINQDAFHSNNSNQKDSAPPNCKTLSNQQENQQVQTKKVKILNNQLSLGAQNDPDNLNDQQDEVNIQLSWYQYIRYYLWPWGGFKKLKKSIEKTVSQVHHHLDIIQLVRFQLEFEKIKQLLFDEDQIKLLQFLPKPIINLDENKDNNIDPKYSSAVSLENNSIYYKKQQSEQQIKNEVEKALNNIATPKYNRKYNFDRKSRIFKKIETSYYIDESCGDDVNSENITVQPCINTIYQSFPQKSHPSQQQLKESSLDKNELQNFSNISNIYKENPKQCQLNKIQQTNKSSSELSISLQLDNSPSSCLKQVNLDGQVNKLPQFKKLYFSSQDIIFKKNPEVIQSEQYQPNPEQFDMKKDTYNFSIGVQYPKNCSHFIDESIYEVFAQQITMSKVKSNITGQFEQVWNYQEIPMKPCKKENFQLNSTSQYFNNLPNIDQMYCLADENQDVFIQGNFDQDTYALIRIEFRPCVGKSYCRKYDEIIKILTSSYVAMYMSDVIVNPGDLNPFQHVGKDIFWNNSPRVSRDIDIYFRNIVMQSDEGALFTDIGTLKSTQYSYFQESIIFEEQNYFFSVQLRFEKQKQTNYVRKYKKIDRLLAEIGGIAKALIMIGFFFIHPINQILLKQNIINDLFIFQKCSEKNEQNETKLGKLIQCNSKVKIQKSKKEDNNLKGQQNLKKQPLKFFKNSSQLNPQKSPLTINISVNQDQKQSSQQISPQRIIDLNQFQINQDASNKNKNATGLNKIINHNNTNTQYEQNQFQKFQLTWSQYIKYYLYPWGEIQRVKQFVEQTTKIFYQHLDLGEIIKKQIEFEKIKQILLDSDQVKILEYLPKPTLDMSQLLNQKSINLSIIQKSIIQQSPILLNQQEQIQEQQKIEDVKVAVTHLKKKLEINQIDKKLLKIIENNGFCHLNNHEGLNETGVNNKQTNFQSKYSEQNQLDALLENTIPSPCLENLDEDKFKQLIYNSKNKIQFNTNGKVNQKYLADKSTELQKRIIDDPNQLHAFLSSSSCVLGIANPEISEDGQINSFPQTNSYISSNKYIKN</sequence>
<dbReference type="PANTHER" id="PTHR31398:SF0">
    <property type="entry name" value="MEIOTIC NUCLEAR DIVISION PROTEIN 1 HOMOLOG"/>
    <property type="match status" value="1"/>
</dbReference>
<feature type="region of interest" description="Disordered" evidence="2">
    <location>
        <begin position="2050"/>
        <end position="2076"/>
    </location>
</feature>
<keyword evidence="5" id="KW-1185">Reference proteome</keyword>
<dbReference type="PANTHER" id="PTHR31398">
    <property type="entry name" value="MEIOTIC NUCLEAR DIVISION PROTEIN 1 HOMOLOG"/>
    <property type="match status" value="1"/>
</dbReference>
<organism evidence="4 5">
    <name type="scientific">Tetrahymena thermophila (strain SB210)</name>
    <dbReference type="NCBI Taxonomy" id="312017"/>
    <lineage>
        <taxon>Eukaryota</taxon>
        <taxon>Sar</taxon>
        <taxon>Alveolata</taxon>
        <taxon>Ciliophora</taxon>
        <taxon>Intramacronucleata</taxon>
        <taxon>Oligohymenophorea</taxon>
        <taxon>Hymenostomatida</taxon>
        <taxon>Tetrahymenina</taxon>
        <taxon>Tetrahymenidae</taxon>
        <taxon>Tetrahymena</taxon>
    </lineage>
</organism>
<feature type="transmembrane region" description="Helical" evidence="3">
    <location>
        <begin position="1948"/>
        <end position="1970"/>
    </location>
</feature>
<dbReference type="Proteomes" id="UP000009168">
    <property type="component" value="Unassembled WGS sequence"/>
</dbReference>
<evidence type="ECO:0000256" key="1">
    <source>
        <dbReference type="SAM" id="Coils"/>
    </source>
</evidence>
<feature type="transmembrane region" description="Helical" evidence="3">
    <location>
        <begin position="809"/>
        <end position="832"/>
    </location>
</feature>
<name>W7X7Z6_TETTS</name>
<feature type="coiled-coil region" evidence="1">
    <location>
        <begin position="639"/>
        <end position="687"/>
    </location>
</feature>
<keyword evidence="3" id="KW-0472">Membrane</keyword>
<accession>W7X7Z6</accession>